<feature type="domain" description="Histidine kinase/HSP90-like ATPase" evidence="3">
    <location>
        <begin position="325"/>
        <end position="421"/>
    </location>
</feature>
<comment type="caution">
    <text evidence="4">The sequence shown here is derived from an EMBL/GenBank/DDBJ whole genome shotgun (WGS) entry which is preliminary data.</text>
</comment>
<keyword evidence="5" id="KW-1185">Reference proteome</keyword>
<organism evidence="4 5">
    <name type="scientific">Aerolutibacter ruishenii</name>
    <dbReference type="NCBI Taxonomy" id="686800"/>
    <lineage>
        <taxon>Bacteria</taxon>
        <taxon>Pseudomonadati</taxon>
        <taxon>Pseudomonadota</taxon>
        <taxon>Gammaproteobacteria</taxon>
        <taxon>Lysobacterales</taxon>
        <taxon>Lysobacteraceae</taxon>
        <taxon>Aerolutibacter</taxon>
    </lineage>
</organism>
<dbReference type="Pfam" id="PF02518">
    <property type="entry name" value="HATPase_c"/>
    <property type="match status" value="1"/>
</dbReference>
<evidence type="ECO:0000256" key="1">
    <source>
        <dbReference type="SAM" id="MobiDB-lite"/>
    </source>
</evidence>
<dbReference type="InterPro" id="IPR003594">
    <property type="entry name" value="HATPase_dom"/>
</dbReference>
<dbReference type="PANTHER" id="PTHR34220:SF9">
    <property type="entry name" value="SIGNAL TRANSDUCTION HISTIDINE KINASE INTERNAL REGION DOMAIN-CONTAINING PROTEIN"/>
    <property type="match status" value="1"/>
</dbReference>
<dbReference type="Proteomes" id="UP000316471">
    <property type="component" value="Unassembled WGS sequence"/>
</dbReference>
<evidence type="ECO:0000259" key="3">
    <source>
        <dbReference type="SMART" id="SM00387"/>
    </source>
</evidence>
<keyword evidence="4" id="KW-0418">Kinase</keyword>
<name>A0A562LRP3_9GAMM</name>
<dbReference type="OrthoDB" id="2514702at2"/>
<feature type="region of interest" description="Disordered" evidence="1">
    <location>
        <begin position="424"/>
        <end position="473"/>
    </location>
</feature>
<dbReference type="AlphaFoldDB" id="A0A562LRP3"/>
<evidence type="ECO:0000313" key="5">
    <source>
        <dbReference type="Proteomes" id="UP000316471"/>
    </source>
</evidence>
<protein>
    <submittedName>
        <fullName evidence="4">LytS/YehU family sensor histidine kinase</fullName>
    </submittedName>
</protein>
<dbReference type="GO" id="GO:0000155">
    <property type="term" value="F:phosphorelay sensor kinase activity"/>
    <property type="evidence" value="ECO:0007669"/>
    <property type="project" value="InterPro"/>
</dbReference>
<keyword evidence="4" id="KW-0808">Transferase</keyword>
<keyword evidence="2" id="KW-1133">Transmembrane helix</keyword>
<proteinExistence type="predicted"/>
<accession>A0A562LRP3</accession>
<dbReference type="SUPFAM" id="SSF55874">
    <property type="entry name" value="ATPase domain of HSP90 chaperone/DNA topoisomerase II/histidine kinase"/>
    <property type="match status" value="1"/>
</dbReference>
<dbReference type="InterPro" id="IPR036890">
    <property type="entry name" value="HATPase_C_sf"/>
</dbReference>
<dbReference type="Pfam" id="PF06580">
    <property type="entry name" value="His_kinase"/>
    <property type="match status" value="1"/>
</dbReference>
<evidence type="ECO:0000313" key="4">
    <source>
        <dbReference type="EMBL" id="TWI10233.1"/>
    </source>
</evidence>
<keyword evidence="2" id="KW-0812">Transmembrane</keyword>
<dbReference type="EMBL" id="VLKP01000007">
    <property type="protein sequence ID" value="TWI10233.1"/>
    <property type="molecule type" value="Genomic_DNA"/>
</dbReference>
<reference evidence="4 5" key="1">
    <citation type="journal article" date="2015" name="Stand. Genomic Sci.">
        <title>Genomic Encyclopedia of Bacterial and Archaeal Type Strains, Phase III: the genomes of soil and plant-associated and newly described type strains.</title>
        <authorList>
            <person name="Whitman W.B."/>
            <person name="Woyke T."/>
            <person name="Klenk H.P."/>
            <person name="Zhou Y."/>
            <person name="Lilburn T.G."/>
            <person name="Beck B.J."/>
            <person name="De Vos P."/>
            <person name="Vandamme P."/>
            <person name="Eisen J.A."/>
            <person name="Garrity G."/>
            <person name="Hugenholtz P."/>
            <person name="Kyrpides N.C."/>
        </authorList>
    </citation>
    <scope>NUCLEOTIDE SEQUENCE [LARGE SCALE GENOMIC DNA]</scope>
    <source>
        <strain evidence="4 5">CGMCC 1.10136</strain>
    </source>
</reference>
<dbReference type="RefSeq" id="WP_144814720.1">
    <property type="nucleotide sequence ID" value="NZ_VLKP01000007.1"/>
</dbReference>
<feature type="transmembrane region" description="Helical" evidence="2">
    <location>
        <begin position="12"/>
        <end position="36"/>
    </location>
</feature>
<feature type="transmembrane region" description="Helical" evidence="2">
    <location>
        <begin position="48"/>
        <end position="66"/>
    </location>
</feature>
<dbReference type="SMART" id="SM00387">
    <property type="entry name" value="HATPase_c"/>
    <property type="match status" value="1"/>
</dbReference>
<dbReference type="InterPro" id="IPR010559">
    <property type="entry name" value="Sig_transdc_His_kin_internal"/>
</dbReference>
<keyword evidence="2" id="KW-0472">Membrane</keyword>
<gene>
    <name evidence="4" type="ORF">IP93_01810</name>
</gene>
<dbReference type="PANTHER" id="PTHR34220">
    <property type="entry name" value="SENSOR HISTIDINE KINASE YPDA"/>
    <property type="match status" value="1"/>
</dbReference>
<dbReference type="Gene3D" id="3.30.565.10">
    <property type="entry name" value="Histidine kinase-like ATPase, C-terminal domain"/>
    <property type="match status" value="1"/>
</dbReference>
<sequence length="473" mass="50795">MLRGNPSGRPPVFKSILFVLRIALAWFIATMVAVGTLESLPIIGRLDWLFAIAAMLTMALVVAGALSHLGRVKLIAGHIDDGVLDNRQRRQIEIPLEAGEAFDLLEAAIRELPRIEQVESARDSLQITAKVTRAQSYAHHPLGKYNPLLWFGIPRNQILATVTPNPATGSVTLICEPETPAWTDWFLVDDGTNYENAEAIARAISRRVAEHRRGEKAAAAQTQVEKELTQAKLSLLHAQVEPHFLYNTLASAQLLTRSDPARAEQMLGHLIQYLRRSLPRTQDTPSTLGDELERAVAYLEILKIRMGHRLTVQVDVPESLRATPMPAMMLQTLVENAIKHGLEPRTAGGTVWIRARATDGTVAITVADDGNGFNTTTGGTGIGLKNVRERLRLMFGGNASLAVVANFPTGVAATISVPAALDTPSGHAPSTGPATPSGIFPPDATTPPAIRADDASLPPAIGPAATDAGDHHG</sequence>
<dbReference type="InterPro" id="IPR050640">
    <property type="entry name" value="Bact_2-comp_sensor_kinase"/>
</dbReference>
<dbReference type="GO" id="GO:0016020">
    <property type="term" value="C:membrane"/>
    <property type="evidence" value="ECO:0007669"/>
    <property type="project" value="InterPro"/>
</dbReference>
<evidence type="ECO:0000256" key="2">
    <source>
        <dbReference type="SAM" id="Phobius"/>
    </source>
</evidence>